<gene>
    <name evidence="3" type="ORF">H8L67_02490</name>
</gene>
<feature type="chain" id="PRO_5047310341" evidence="2">
    <location>
        <begin position="21"/>
        <end position="212"/>
    </location>
</feature>
<sequence length="212" mass="23114">MKVRNYPLLAACLFACTALAQNAAVKIAGEGEIKNEWDVKSGHKLTAPGYPEEAKGMTDNVCVALGYRIQPDGTTSDFAVIHNWTSNIKAANQNVEYLDPYARAASDAVSQWRFSPKPGIAQAQAVDTVATIAFKGSRRGESLGAIREHCKVADLSAALKERRDVMEGEQMVNHTRLDRMYQEQARAERRAAAEKRALGSGAYHPNASSKGY</sequence>
<feature type="region of interest" description="Disordered" evidence="1">
    <location>
        <begin position="193"/>
        <end position="212"/>
    </location>
</feature>
<dbReference type="RefSeq" id="WP_220380214.1">
    <property type="nucleotide sequence ID" value="NZ_CP080544.1"/>
</dbReference>
<reference evidence="3 4" key="1">
    <citation type="submission" date="2021-08" db="EMBL/GenBank/DDBJ databases">
        <title>Lysobacter sp. strain CJ11 Genome sequencing and assembly.</title>
        <authorList>
            <person name="Kim I."/>
        </authorList>
    </citation>
    <scope>NUCLEOTIDE SEQUENCE [LARGE SCALE GENOMIC DNA]</scope>
    <source>
        <strain evidence="3 4">CJ11</strain>
    </source>
</reference>
<feature type="signal peptide" evidence="2">
    <location>
        <begin position="1"/>
        <end position="20"/>
    </location>
</feature>
<name>A0ABX8WRD7_9GAMM</name>
<evidence type="ECO:0000313" key="4">
    <source>
        <dbReference type="Proteomes" id="UP000824755"/>
    </source>
</evidence>
<proteinExistence type="predicted"/>
<organism evidence="3 4">
    <name type="scientific">Lysobacter soyae</name>
    <dbReference type="NCBI Taxonomy" id="2764185"/>
    <lineage>
        <taxon>Bacteria</taxon>
        <taxon>Pseudomonadati</taxon>
        <taxon>Pseudomonadota</taxon>
        <taxon>Gammaproteobacteria</taxon>
        <taxon>Lysobacterales</taxon>
        <taxon>Lysobacteraceae</taxon>
        <taxon>Lysobacter</taxon>
    </lineage>
</organism>
<evidence type="ECO:0000256" key="1">
    <source>
        <dbReference type="SAM" id="MobiDB-lite"/>
    </source>
</evidence>
<evidence type="ECO:0000313" key="3">
    <source>
        <dbReference type="EMBL" id="QYR53398.1"/>
    </source>
</evidence>
<protein>
    <submittedName>
        <fullName evidence="3">Energy transducer TonB</fullName>
    </submittedName>
</protein>
<keyword evidence="4" id="KW-1185">Reference proteome</keyword>
<accession>A0ABX8WRD7</accession>
<dbReference type="Gene3D" id="3.30.1150.10">
    <property type="match status" value="1"/>
</dbReference>
<dbReference type="SUPFAM" id="SSF74653">
    <property type="entry name" value="TolA/TonB C-terminal domain"/>
    <property type="match status" value="1"/>
</dbReference>
<dbReference type="EMBL" id="CP080544">
    <property type="protein sequence ID" value="QYR53398.1"/>
    <property type="molecule type" value="Genomic_DNA"/>
</dbReference>
<dbReference type="Proteomes" id="UP000824755">
    <property type="component" value="Chromosome"/>
</dbReference>
<evidence type="ECO:0000256" key="2">
    <source>
        <dbReference type="SAM" id="SignalP"/>
    </source>
</evidence>
<keyword evidence="2" id="KW-0732">Signal</keyword>